<keyword evidence="1 5" id="KW-0436">Ligase</keyword>
<evidence type="ECO:0000256" key="4">
    <source>
        <dbReference type="ARBA" id="ARBA00022840"/>
    </source>
</evidence>
<comment type="subunit">
    <text evidence="5 6">Homodimer.</text>
</comment>
<dbReference type="PANTHER" id="PTHR11609:SF5">
    <property type="entry name" value="PHOSPHORIBOSYLAMINOIMIDAZOLE CARBOXYLASE"/>
    <property type="match status" value="1"/>
</dbReference>
<comment type="similarity">
    <text evidence="5 6">Belongs to the PurK/PurT family.</text>
</comment>
<keyword evidence="9" id="KW-1185">Reference proteome</keyword>
<dbReference type="GO" id="GO:0034028">
    <property type="term" value="F:5-(carboxyamino)imidazole ribonucleotide synthase activity"/>
    <property type="evidence" value="ECO:0007669"/>
    <property type="project" value="UniProtKB-UniRule"/>
</dbReference>
<feature type="binding site" evidence="5">
    <location>
        <begin position="182"/>
        <end position="185"/>
    </location>
    <ligand>
        <name>ATP</name>
        <dbReference type="ChEBI" id="CHEBI:30616"/>
    </ligand>
</feature>
<dbReference type="Gene3D" id="3.30.470.20">
    <property type="entry name" value="ATP-grasp fold, B domain"/>
    <property type="match status" value="1"/>
</dbReference>
<sequence length="374" mass="41398">MVKHIEPGKTIGIIGGGQLGRMMAIAAKQMGYRIAVLDPTPDSPTGQLADVEIVAAYHDIEAAQRLLEVSDVITYEFESIDVGVCEYLVENGYVPQGSELIRISQDRAFEKKAITDSGCNVVAYDLIHNIEDLKRASEHIGFPCVLKTRRGGYDGKGQFIIREKSDLMNAVDLIDHGPCILERFLPFEKELSVIVNRSVNGEMVSFPVSENIHVDHILLQSIVPARIVPLIAEKAKQMAEQLAESMELVGTLGVEMFLTDDGEIYINEVAPRPHNSGHYTLDACVTNQFEQHIRAITGMTLANPDQHSAVVMMNVLGEHLDAVKMSIPNVPNAKLHLYGKQDAKPKRKMGHVNFIGENTKGIIQQIKDIGIWRQ</sequence>
<reference evidence="8 9" key="1">
    <citation type="submission" date="2019-03" db="EMBL/GenBank/DDBJ databases">
        <authorList>
            <person name="He R.-H."/>
        </authorList>
    </citation>
    <scope>NUCLEOTIDE SEQUENCE [LARGE SCALE GENOMIC DNA]</scope>
    <source>
        <strain evidence="9">SH 714</strain>
    </source>
</reference>
<accession>A0A4Y8IH06</accession>
<dbReference type="InterPro" id="IPR040686">
    <property type="entry name" value="PurK_C"/>
</dbReference>
<feature type="binding site" evidence="5">
    <location>
        <begin position="152"/>
        <end position="158"/>
    </location>
    <ligand>
        <name>ATP</name>
        <dbReference type="ChEBI" id="CHEBI:30616"/>
    </ligand>
</feature>
<dbReference type="Gene3D" id="3.30.1490.20">
    <property type="entry name" value="ATP-grasp fold, A domain"/>
    <property type="match status" value="1"/>
</dbReference>
<evidence type="ECO:0000256" key="2">
    <source>
        <dbReference type="ARBA" id="ARBA00022741"/>
    </source>
</evidence>
<dbReference type="PROSITE" id="PS50975">
    <property type="entry name" value="ATP_GRASP"/>
    <property type="match status" value="1"/>
</dbReference>
<dbReference type="GO" id="GO:0046872">
    <property type="term" value="F:metal ion binding"/>
    <property type="evidence" value="ECO:0007669"/>
    <property type="project" value="InterPro"/>
</dbReference>
<feature type="binding site" evidence="5">
    <location>
        <position position="147"/>
    </location>
    <ligand>
        <name>ATP</name>
        <dbReference type="ChEBI" id="CHEBI:30616"/>
    </ligand>
</feature>
<dbReference type="GO" id="GO:0005524">
    <property type="term" value="F:ATP binding"/>
    <property type="evidence" value="ECO:0007669"/>
    <property type="project" value="UniProtKB-UniRule"/>
</dbReference>
<dbReference type="GO" id="GO:0006189">
    <property type="term" value="P:'de novo' IMP biosynthetic process"/>
    <property type="evidence" value="ECO:0007669"/>
    <property type="project" value="UniProtKB-UniRule"/>
</dbReference>
<feature type="domain" description="ATP-grasp" evidence="7">
    <location>
        <begin position="111"/>
        <end position="297"/>
    </location>
</feature>
<dbReference type="Pfam" id="PF22660">
    <property type="entry name" value="RS_preATP-grasp-like"/>
    <property type="match status" value="1"/>
</dbReference>
<dbReference type="Gene3D" id="3.40.50.20">
    <property type="match status" value="1"/>
</dbReference>
<comment type="function">
    <text evidence="5">Catalyzes the ATP-dependent conversion of 5-aminoimidazole ribonucleotide (AIR) and HCO(3)(-) to N5-carboxyaminoimidazole ribonucleotide (N5-CAIR).</text>
</comment>
<name>A0A4Y8IH06_9BACI</name>
<dbReference type="NCBIfam" id="TIGR01161">
    <property type="entry name" value="purK"/>
    <property type="match status" value="1"/>
</dbReference>
<dbReference type="EC" id="6.3.4.18" evidence="5 6"/>
<evidence type="ECO:0000256" key="5">
    <source>
        <dbReference type="HAMAP-Rule" id="MF_01928"/>
    </source>
</evidence>
<dbReference type="GO" id="GO:0004638">
    <property type="term" value="F:phosphoribosylaminoimidazole carboxylase activity"/>
    <property type="evidence" value="ECO:0007669"/>
    <property type="project" value="InterPro"/>
</dbReference>
<keyword evidence="2 5" id="KW-0547">Nucleotide-binding</keyword>
<dbReference type="InterPro" id="IPR003135">
    <property type="entry name" value="ATP-grasp_carboxylate-amine"/>
</dbReference>
<dbReference type="HAMAP" id="MF_01928">
    <property type="entry name" value="PurK"/>
    <property type="match status" value="1"/>
</dbReference>
<dbReference type="Pfam" id="PF17769">
    <property type="entry name" value="PurK_C"/>
    <property type="match status" value="1"/>
</dbReference>
<dbReference type="NCBIfam" id="NF004675">
    <property type="entry name" value="PRK06019.1-1"/>
    <property type="match status" value="1"/>
</dbReference>
<dbReference type="FunFam" id="3.30.470.20:FF:000029">
    <property type="entry name" value="N5-carboxyaminoimidazole ribonucleotide synthase"/>
    <property type="match status" value="1"/>
</dbReference>
<dbReference type="FunFam" id="3.40.50.20:FF:000016">
    <property type="entry name" value="N5-carboxyaminoimidazole ribonucleotide synthase"/>
    <property type="match status" value="1"/>
</dbReference>
<comment type="caution">
    <text evidence="8">The sequence shown here is derived from an EMBL/GenBank/DDBJ whole genome shotgun (WGS) entry which is preliminary data.</text>
</comment>
<feature type="binding site" evidence="5">
    <location>
        <position position="190"/>
    </location>
    <ligand>
        <name>ATP</name>
        <dbReference type="ChEBI" id="CHEBI:30616"/>
    </ligand>
</feature>
<feature type="binding site" evidence="5">
    <location>
        <position position="107"/>
    </location>
    <ligand>
        <name>ATP</name>
        <dbReference type="ChEBI" id="CHEBI:30616"/>
    </ligand>
</feature>
<dbReference type="FunFam" id="3.30.1490.20:FF:000015">
    <property type="entry name" value="N5-carboxyaminoimidazole ribonucleotide synthase"/>
    <property type="match status" value="1"/>
</dbReference>
<evidence type="ECO:0000256" key="6">
    <source>
        <dbReference type="RuleBase" id="RU361200"/>
    </source>
</evidence>
<dbReference type="InterPro" id="IPR054350">
    <property type="entry name" value="PurT/PurK_preATP-grasp"/>
</dbReference>
<dbReference type="InterPro" id="IPR013815">
    <property type="entry name" value="ATP_grasp_subdomain_1"/>
</dbReference>
<dbReference type="Pfam" id="PF02222">
    <property type="entry name" value="ATP-grasp"/>
    <property type="match status" value="1"/>
</dbReference>
<dbReference type="Proteomes" id="UP000297975">
    <property type="component" value="Unassembled WGS sequence"/>
</dbReference>
<protein>
    <recommendedName>
        <fullName evidence="5 6">N5-carboxyaminoimidazole ribonucleotide synthase</fullName>
        <shortName evidence="5 6">N5-CAIR synthase</shortName>
        <ecNumber evidence="5 6">6.3.4.18</ecNumber>
    </recommendedName>
    <alternativeName>
        <fullName evidence="5 6">5-(carboxyamino)imidazole ribonucleotide synthetase</fullName>
    </alternativeName>
</protein>
<proteinExistence type="inferred from homology"/>
<evidence type="ECO:0000313" key="8">
    <source>
        <dbReference type="EMBL" id="TFB14694.1"/>
    </source>
</evidence>
<dbReference type="InterPro" id="IPR005875">
    <property type="entry name" value="PurK"/>
</dbReference>
<evidence type="ECO:0000259" key="7">
    <source>
        <dbReference type="PROSITE" id="PS50975"/>
    </source>
</evidence>
<dbReference type="RefSeq" id="WP_134340890.1">
    <property type="nucleotide sequence ID" value="NZ_SOPW01000015.1"/>
</dbReference>
<dbReference type="OrthoDB" id="9804625at2"/>
<feature type="binding site" evidence="5">
    <location>
        <begin position="267"/>
        <end position="268"/>
    </location>
    <ligand>
        <name>ATP</name>
        <dbReference type="ChEBI" id="CHEBI:30616"/>
    </ligand>
</feature>
<dbReference type="NCBIfam" id="NF004679">
    <property type="entry name" value="PRK06019.1-5"/>
    <property type="match status" value="1"/>
</dbReference>
<dbReference type="AlphaFoldDB" id="A0A4Y8IH06"/>
<dbReference type="UniPathway" id="UPA00074">
    <property type="reaction ID" value="UER00942"/>
</dbReference>
<dbReference type="SUPFAM" id="SSF51246">
    <property type="entry name" value="Rudiment single hybrid motif"/>
    <property type="match status" value="1"/>
</dbReference>
<comment type="catalytic activity">
    <reaction evidence="5 6">
        <text>5-amino-1-(5-phospho-beta-D-ribosyl)imidazole + hydrogencarbonate + ATP = 5-carboxyamino-1-(5-phospho-D-ribosyl)imidazole + ADP + phosphate + 2 H(+)</text>
        <dbReference type="Rhea" id="RHEA:19317"/>
        <dbReference type="ChEBI" id="CHEBI:15378"/>
        <dbReference type="ChEBI" id="CHEBI:17544"/>
        <dbReference type="ChEBI" id="CHEBI:30616"/>
        <dbReference type="ChEBI" id="CHEBI:43474"/>
        <dbReference type="ChEBI" id="CHEBI:58730"/>
        <dbReference type="ChEBI" id="CHEBI:137981"/>
        <dbReference type="ChEBI" id="CHEBI:456216"/>
        <dbReference type="EC" id="6.3.4.18"/>
    </reaction>
</comment>
<dbReference type="NCBIfam" id="NF004676">
    <property type="entry name" value="PRK06019.1-2"/>
    <property type="match status" value="1"/>
</dbReference>
<dbReference type="GO" id="GO:0005829">
    <property type="term" value="C:cytosol"/>
    <property type="evidence" value="ECO:0007669"/>
    <property type="project" value="TreeGrafter"/>
</dbReference>
<dbReference type="SUPFAM" id="SSF56059">
    <property type="entry name" value="Glutathione synthetase ATP-binding domain-like"/>
    <property type="match status" value="1"/>
</dbReference>
<gene>
    <name evidence="5 6 8" type="primary">purK</name>
    <name evidence="8" type="ORF">E3U55_12900</name>
</gene>
<comment type="pathway">
    <text evidence="5 6">Purine metabolism; IMP biosynthesis via de novo pathway; 5-amino-1-(5-phospho-D-ribosyl)imidazole-4-carboxylate from 5-amino-1-(5-phospho-D-ribosyl)imidazole (N5-CAIR route): step 1/2.</text>
</comment>
<keyword evidence="4 5" id="KW-0067">ATP-binding</keyword>
<dbReference type="PANTHER" id="PTHR11609">
    <property type="entry name" value="PURINE BIOSYNTHESIS PROTEIN 6/7, PUR6/7"/>
    <property type="match status" value="1"/>
</dbReference>
<keyword evidence="3 5" id="KW-0658">Purine biosynthesis</keyword>
<organism evidence="8 9">
    <name type="scientific">Filobacillus milosensis</name>
    <dbReference type="NCBI Taxonomy" id="94137"/>
    <lineage>
        <taxon>Bacteria</taxon>
        <taxon>Bacillati</taxon>
        <taxon>Bacillota</taxon>
        <taxon>Bacilli</taxon>
        <taxon>Bacillales</taxon>
        <taxon>Bacillaceae</taxon>
        <taxon>Filobacillus</taxon>
    </lineage>
</organism>
<feature type="binding site" evidence="5">
    <location>
        <position position="213"/>
    </location>
    <ligand>
        <name>ATP</name>
        <dbReference type="ChEBI" id="CHEBI:30616"/>
    </ligand>
</feature>
<dbReference type="InterPro" id="IPR011761">
    <property type="entry name" value="ATP-grasp"/>
</dbReference>
<dbReference type="InterPro" id="IPR011054">
    <property type="entry name" value="Rudment_hybrid_motif"/>
</dbReference>
<dbReference type="InterPro" id="IPR016185">
    <property type="entry name" value="PreATP-grasp_dom_sf"/>
</dbReference>
<comment type="function">
    <text evidence="6">Catalyzes the ATP-dependent conversion of 5-aminoimidazole ribonucleotide (AIR) and HCO(3)- to N5-carboxyaminoimidazole ribonucleotide (N5-CAIR).</text>
</comment>
<dbReference type="EMBL" id="SOPW01000015">
    <property type="protein sequence ID" value="TFB14694.1"/>
    <property type="molecule type" value="Genomic_DNA"/>
</dbReference>
<evidence type="ECO:0000256" key="3">
    <source>
        <dbReference type="ARBA" id="ARBA00022755"/>
    </source>
</evidence>
<evidence type="ECO:0000256" key="1">
    <source>
        <dbReference type="ARBA" id="ARBA00022598"/>
    </source>
</evidence>
<dbReference type="SUPFAM" id="SSF52440">
    <property type="entry name" value="PreATP-grasp domain"/>
    <property type="match status" value="1"/>
</dbReference>
<evidence type="ECO:0000313" key="9">
    <source>
        <dbReference type="Proteomes" id="UP000297975"/>
    </source>
</evidence>